<dbReference type="SUPFAM" id="SSF51735">
    <property type="entry name" value="NAD(P)-binding Rossmann-fold domains"/>
    <property type="match status" value="1"/>
</dbReference>
<evidence type="ECO:0000256" key="3">
    <source>
        <dbReference type="ARBA" id="ARBA00022857"/>
    </source>
</evidence>
<dbReference type="Pfam" id="PF00501">
    <property type="entry name" value="AMP-binding"/>
    <property type="match status" value="1"/>
</dbReference>
<dbReference type="Pfam" id="PF23562">
    <property type="entry name" value="AMP-binding_C_3"/>
    <property type="match status" value="1"/>
</dbReference>
<protein>
    <recommendedName>
        <fullName evidence="4">Carrier domain-containing protein</fullName>
    </recommendedName>
</protein>
<dbReference type="SUPFAM" id="SSF56801">
    <property type="entry name" value="Acetyl-CoA synthetase-like"/>
    <property type="match status" value="1"/>
</dbReference>
<dbReference type="InterPro" id="IPR042099">
    <property type="entry name" value="ANL_N_sf"/>
</dbReference>
<evidence type="ECO:0000313" key="6">
    <source>
        <dbReference type="Proteomes" id="UP000813444"/>
    </source>
</evidence>
<feature type="domain" description="Carrier" evidence="4">
    <location>
        <begin position="548"/>
        <end position="631"/>
    </location>
</feature>
<dbReference type="Proteomes" id="UP000813444">
    <property type="component" value="Unassembled WGS sequence"/>
</dbReference>
<dbReference type="EMBL" id="JAGPNK010000026">
    <property type="protein sequence ID" value="KAH7304017.1"/>
    <property type="molecule type" value="Genomic_DNA"/>
</dbReference>
<dbReference type="InterPro" id="IPR000873">
    <property type="entry name" value="AMP-dep_synth/lig_dom"/>
</dbReference>
<keyword evidence="1" id="KW-0596">Phosphopantetheine</keyword>
<dbReference type="Pfam" id="PF07993">
    <property type="entry name" value="NAD_binding_4"/>
    <property type="match status" value="1"/>
</dbReference>
<dbReference type="OrthoDB" id="429813at2759"/>
<dbReference type="PANTHER" id="PTHR43439">
    <property type="entry name" value="PHENYLACETATE-COENZYME A LIGASE"/>
    <property type="match status" value="1"/>
</dbReference>
<dbReference type="Pfam" id="PF00550">
    <property type="entry name" value="PP-binding"/>
    <property type="match status" value="1"/>
</dbReference>
<organism evidence="5 6">
    <name type="scientific">Stachybotrys elegans</name>
    <dbReference type="NCBI Taxonomy" id="80388"/>
    <lineage>
        <taxon>Eukaryota</taxon>
        <taxon>Fungi</taxon>
        <taxon>Dikarya</taxon>
        <taxon>Ascomycota</taxon>
        <taxon>Pezizomycotina</taxon>
        <taxon>Sordariomycetes</taxon>
        <taxon>Hypocreomycetidae</taxon>
        <taxon>Hypocreales</taxon>
        <taxon>Stachybotryaceae</taxon>
        <taxon>Stachybotrys</taxon>
    </lineage>
</organism>
<dbReference type="PANTHER" id="PTHR43439:SF2">
    <property type="entry name" value="ENZYME, PUTATIVE (JCVI)-RELATED"/>
    <property type="match status" value="1"/>
</dbReference>
<dbReference type="InterPro" id="IPR051414">
    <property type="entry name" value="Adenylate-forming_Reductase"/>
</dbReference>
<name>A0A8K0S9H0_9HYPO</name>
<keyword evidence="3" id="KW-0521">NADP</keyword>
<reference evidence="5" key="1">
    <citation type="journal article" date="2021" name="Nat. Commun.">
        <title>Genetic determinants of endophytism in the Arabidopsis root mycobiome.</title>
        <authorList>
            <person name="Mesny F."/>
            <person name="Miyauchi S."/>
            <person name="Thiergart T."/>
            <person name="Pickel B."/>
            <person name="Atanasova L."/>
            <person name="Karlsson M."/>
            <person name="Huettel B."/>
            <person name="Barry K.W."/>
            <person name="Haridas S."/>
            <person name="Chen C."/>
            <person name="Bauer D."/>
            <person name="Andreopoulos W."/>
            <person name="Pangilinan J."/>
            <person name="LaButti K."/>
            <person name="Riley R."/>
            <person name="Lipzen A."/>
            <person name="Clum A."/>
            <person name="Drula E."/>
            <person name="Henrissat B."/>
            <person name="Kohler A."/>
            <person name="Grigoriev I.V."/>
            <person name="Martin F.M."/>
            <person name="Hacquard S."/>
        </authorList>
    </citation>
    <scope>NUCLEOTIDE SEQUENCE</scope>
    <source>
        <strain evidence="5">MPI-CAGE-CH-0235</strain>
    </source>
</reference>
<dbReference type="Gene3D" id="3.40.50.720">
    <property type="entry name" value="NAD(P)-binding Rossmann-like Domain"/>
    <property type="match status" value="1"/>
</dbReference>
<dbReference type="InterPro" id="IPR020806">
    <property type="entry name" value="PKS_PP-bd"/>
</dbReference>
<dbReference type="SUPFAM" id="SSF47336">
    <property type="entry name" value="ACP-like"/>
    <property type="match status" value="1"/>
</dbReference>
<proteinExistence type="predicted"/>
<dbReference type="Gene3D" id="1.10.1200.10">
    <property type="entry name" value="ACP-like"/>
    <property type="match status" value="1"/>
</dbReference>
<dbReference type="InterPro" id="IPR036291">
    <property type="entry name" value="NAD(P)-bd_dom_sf"/>
</dbReference>
<dbReference type="Gene3D" id="3.40.50.12780">
    <property type="entry name" value="N-terminal domain of ligase-like"/>
    <property type="match status" value="1"/>
</dbReference>
<evidence type="ECO:0000256" key="2">
    <source>
        <dbReference type="ARBA" id="ARBA00022553"/>
    </source>
</evidence>
<accession>A0A8K0S9H0</accession>
<dbReference type="SMART" id="SM00823">
    <property type="entry name" value="PKS_PP"/>
    <property type="match status" value="1"/>
</dbReference>
<evidence type="ECO:0000256" key="1">
    <source>
        <dbReference type="ARBA" id="ARBA00022450"/>
    </source>
</evidence>
<dbReference type="AlphaFoldDB" id="A0A8K0S9H0"/>
<dbReference type="GO" id="GO:0031177">
    <property type="term" value="F:phosphopantetheine binding"/>
    <property type="evidence" value="ECO:0007669"/>
    <property type="project" value="InterPro"/>
</dbReference>
<dbReference type="PROSITE" id="PS50075">
    <property type="entry name" value="CARRIER"/>
    <property type="match status" value="1"/>
</dbReference>
<gene>
    <name evidence="5" type="ORF">B0I35DRAFT_153685</name>
</gene>
<keyword evidence="2" id="KW-0597">Phosphoprotein</keyword>
<sequence>MVSITTSALRTTDNLWPNAIKSRLGKPYAVIVSPDGQLESFGFADLENASNRAAWFLEENCKDGMFFYMGPSDLRYMVWVLAAMKTGKCVVFPSPGNSVPANRKLFTTVGAKKFLFAVEFTAMSAPLRAATEDLVQSCAAPAFAELMDKHEARVYPFDKTWDEVKHTRFMALHTSGTSGHPKPIYWNHMGVSVLGAFLDDEFVGPNGTNLSRDLFVGTRILMPFPLFHMGGMASVLASVFSENTIVLPKSGTPLSPPNYTALLQHAECTATFAPPAVLEGLLAFPPGLAALSKLDHVAYTGGPLQPTRGAELAKHVKHLFPILASTEGGAAILESTGDSSHWDSFKFIDVGQRMQETTPGFYELVFPRAERVDKSYGFFHVYPDLKKEYRTSDLLSPVPGEEGWWVYRGRADNWVVMTNGLKMDPTDTENAVLVHSKVKGILVAGSHRFRPCMLVELNEDEQDEAAVMQDIWHLVVEANGNAPKFGRVPRELIMMAKKDKPFLRASKGTVQRQLTIAAYQDEIDELYSQVEDGLLSTGLLPITSTKAEDLVPFLADLVQQTLEVGDKAVGPDDDLIALGLDSLLAFILLARLKAALREYGARQDQLDSVTPKLIYSSTTVRKIAEHLAVLLDGSSGKDSLGAKDFEELLAKYTPTIINLAKSAPAVAHQEARGQQTVVLTGSTGSLGTYILAALLANPAVHRVVCLNRDTPPTAQARQETSLQDRGLPPLVISRVTFIQARLDQPNLGLSTADYATLVETTTCVIHNAFPVNWLMGVASFEPQIRGLVGLLALVQAGPKHPDFFFASSIAAATPILAPQSPSKMPEAIMSPDDAVKLLLPQGYAQAKYICERLLQIYSSEALQSRRIGVLRIGQICGPVGSANGTWNPSEWLPSLVISSARFLGALPESLGPSMTDDINWLPVDELAKMIVELLGAPATDGLVVYNMVHPQPTSWQSLLPALDGIVPRRVPLAEWVRSIERAGARDDLANLHRNPALKLIDFYKQTLLAEGGRSALVIDSDNLLKASETARSLVPITKDNLASWAESWGL</sequence>
<evidence type="ECO:0000313" key="5">
    <source>
        <dbReference type="EMBL" id="KAH7304017.1"/>
    </source>
</evidence>
<dbReference type="InterPro" id="IPR009081">
    <property type="entry name" value="PP-bd_ACP"/>
</dbReference>
<comment type="caution">
    <text evidence="5">The sequence shown here is derived from an EMBL/GenBank/DDBJ whole genome shotgun (WGS) entry which is preliminary data.</text>
</comment>
<keyword evidence="6" id="KW-1185">Reference proteome</keyword>
<dbReference type="InterPro" id="IPR013120">
    <property type="entry name" value="FAR_NAD-bd"/>
</dbReference>
<evidence type="ECO:0000259" key="4">
    <source>
        <dbReference type="PROSITE" id="PS50075"/>
    </source>
</evidence>
<dbReference type="InterPro" id="IPR036736">
    <property type="entry name" value="ACP-like_sf"/>
</dbReference>